<organism evidence="1 2">
    <name type="scientific">Mycobacteroides abscessus</name>
    <dbReference type="NCBI Taxonomy" id="36809"/>
    <lineage>
        <taxon>Bacteria</taxon>
        <taxon>Bacillati</taxon>
        <taxon>Actinomycetota</taxon>
        <taxon>Actinomycetes</taxon>
        <taxon>Mycobacteriales</taxon>
        <taxon>Mycobacteriaceae</taxon>
        <taxon>Mycobacteroides</taxon>
    </lineage>
</organism>
<dbReference type="AlphaFoldDB" id="A0A0U0ZJI0"/>
<protein>
    <submittedName>
        <fullName evidence="1">Uncharacterized protein</fullName>
    </submittedName>
</protein>
<dbReference type="Proteomes" id="UP000045782">
    <property type="component" value="Unassembled WGS sequence"/>
</dbReference>
<evidence type="ECO:0000313" key="1">
    <source>
        <dbReference type="EMBL" id="CPV46345.1"/>
    </source>
</evidence>
<name>A0A0U0ZJI0_9MYCO</name>
<reference evidence="1 2" key="1">
    <citation type="submission" date="2015-03" db="EMBL/GenBank/DDBJ databases">
        <authorList>
            <person name="Murphy D."/>
        </authorList>
    </citation>
    <scope>NUCLEOTIDE SEQUENCE [LARGE SCALE GENOMIC DNA]</scope>
    <source>
        <strain evidence="1 2">PAP088</strain>
    </source>
</reference>
<accession>A0A0U0ZJI0</accession>
<dbReference type="InterPro" id="IPR046179">
    <property type="entry name" value="DUF6188"/>
</dbReference>
<gene>
    <name evidence="1" type="ORF">ERS075579_01747</name>
</gene>
<evidence type="ECO:0000313" key="2">
    <source>
        <dbReference type="Proteomes" id="UP000045782"/>
    </source>
</evidence>
<dbReference type="EMBL" id="CSWP01000003">
    <property type="protein sequence ID" value="CPV46345.1"/>
    <property type="molecule type" value="Genomic_DNA"/>
</dbReference>
<proteinExistence type="predicted"/>
<sequence>MHTPWIERCTVQRVSLRDGLVLDLDDYNELVIATPIRLTLPPIGSSYPEEQVLIDPGNVSVQQRPLLDLAGAVCTGAWCDEGGGLHLGFSRGHRIDVAPPRRPRPPGSSTANATATWHACPAGGCGWCATTCPTTNLRTPQVNSPPPRPAPTMARKVGAALPILVWDY</sequence>
<dbReference type="Pfam" id="PF19686">
    <property type="entry name" value="DUF6188"/>
    <property type="match status" value="1"/>
</dbReference>